<dbReference type="GO" id="GO:0016757">
    <property type="term" value="F:glycosyltransferase activity"/>
    <property type="evidence" value="ECO:0007669"/>
    <property type="project" value="UniProtKB-KW"/>
</dbReference>
<reference evidence="4 5" key="1">
    <citation type="submission" date="2016-07" db="EMBL/GenBank/DDBJ databases">
        <title>Complete genome sequence of the Lentzea guizhouensis DHS C013.</title>
        <authorList>
            <person name="Cao C."/>
        </authorList>
    </citation>
    <scope>NUCLEOTIDE SEQUENCE [LARGE SCALE GENOMIC DNA]</scope>
    <source>
        <strain evidence="4 5">DHS C013</strain>
    </source>
</reference>
<keyword evidence="1" id="KW-0328">Glycosyltransferase</keyword>
<keyword evidence="5" id="KW-1185">Reference proteome</keyword>
<dbReference type="Gene3D" id="3.40.50.2000">
    <property type="entry name" value="Glycogen Phosphorylase B"/>
    <property type="match status" value="2"/>
</dbReference>
<proteinExistence type="predicted"/>
<dbReference type="GO" id="GO:0009103">
    <property type="term" value="P:lipopolysaccharide biosynthetic process"/>
    <property type="evidence" value="ECO:0007669"/>
    <property type="project" value="TreeGrafter"/>
</dbReference>
<evidence type="ECO:0000256" key="2">
    <source>
        <dbReference type="ARBA" id="ARBA00022679"/>
    </source>
</evidence>
<dbReference type="KEGG" id="led:BBK82_46435"/>
<dbReference type="PANTHER" id="PTHR46401">
    <property type="entry name" value="GLYCOSYLTRANSFERASE WBBK-RELATED"/>
    <property type="match status" value="1"/>
</dbReference>
<dbReference type="InterPro" id="IPR028098">
    <property type="entry name" value="Glyco_trans_4-like_N"/>
</dbReference>
<dbReference type="SUPFAM" id="SSF53756">
    <property type="entry name" value="UDP-Glycosyltransferase/glycogen phosphorylase"/>
    <property type="match status" value="1"/>
</dbReference>
<dbReference type="STRING" id="1586287.BBK82_46435"/>
<dbReference type="PANTHER" id="PTHR46401:SF2">
    <property type="entry name" value="GLYCOSYLTRANSFERASE WBBK-RELATED"/>
    <property type="match status" value="1"/>
</dbReference>
<organism evidence="4 5">
    <name type="scientific">Lentzea guizhouensis</name>
    <dbReference type="NCBI Taxonomy" id="1586287"/>
    <lineage>
        <taxon>Bacteria</taxon>
        <taxon>Bacillati</taxon>
        <taxon>Actinomycetota</taxon>
        <taxon>Actinomycetes</taxon>
        <taxon>Pseudonocardiales</taxon>
        <taxon>Pseudonocardiaceae</taxon>
        <taxon>Lentzea</taxon>
    </lineage>
</organism>
<dbReference type="Proteomes" id="UP000093053">
    <property type="component" value="Chromosome"/>
</dbReference>
<dbReference type="AlphaFoldDB" id="A0A1B2HX20"/>
<evidence type="ECO:0000313" key="5">
    <source>
        <dbReference type="Proteomes" id="UP000093053"/>
    </source>
</evidence>
<name>A0A1B2HX20_9PSEU</name>
<dbReference type="CDD" id="cd03801">
    <property type="entry name" value="GT4_PimA-like"/>
    <property type="match status" value="1"/>
</dbReference>
<sequence length="377" mass="41724">MRLGFACAWDPRPEGTWSHTPWNLRNALRERIEVVDVGLIYPSAVRTALKAANARRVEGRWVSMWKHSRLARRYGEVSLDRSLRANPCDVVLQIQDLAPVSAPFLILQDLSYDVLFEHMDENGRLVHFPSLDRSALERLRDRQRGMYERASGVVAMSRWFADHLVNVSGVPRERVHVVNPGASAAWTGQEVPAEVRQRRIDGPRRRLLLVGKDFFTKNGPQVLAAVAQLRAEVDPAITLTVVGPAEWPVPGEVPPGVTFLGRQPIDAMAGIYDDHDVFVMPSRFEGFGIALVEALARGLPCVARKAFAMPEIVEHGRNGALVATDDPSELAGAIARLLADDTVFTRTAADAAAVRGHYSWERAADEVVAVARQVVRT</sequence>
<protein>
    <recommendedName>
        <fullName evidence="3">Glycosyltransferase subfamily 4-like N-terminal domain-containing protein</fullName>
    </recommendedName>
</protein>
<dbReference type="Pfam" id="PF13692">
    <property type="entry name" value="Glyco_trans_1_4"/>
    <property type="match status" value="1"/>
</dbReference>
<accession>A0A1B2HX20</accession>
<evidence type="ECO:0000259" key="3">
    <source>
        <dbReference type="Pfam" id="PF13439"/>
    </source>
</evidence>
<evidence type="ECO:0000256" key="1">
    <source>
        <dbReference type="ARBA" id="ARBA00022676"/>
    </source>
</evidence>
<gene>
    <name evidence="4" type="ORF">BBK82_46435</name>
</gene>
<dbReference type="Pfam" id="PF13439">
    <property type="entry name" value="Glyco_transf_4"/>
    <property type="match status" value="1"/>
</dbReference>
<evidence type="ECO:0000313" key="4">
    <source>
        <dbReference type="EMBL" id="ANZ42268.1"/>
    </source>
</evidence>
<dbReference type="EMBL" id="CP016793">
    <property type="protein sequence ID" value="ANZ42268.1"/>
    <property type="molecule type" value="Genomic_DNA"/>
</dbReference>
<feature type="domain" description="Glycosyltransferase subfamily 4-like N-terminal" evidence="3">
    <location>
        <begin position="23"/>
        <end position="182"/>
    </location>
</feature>
<keyword evidence="2" id="KW-0808">Transferase</keyword>